<feature type="compositionally biased region" description="Polar residues" evidence="2">
    <location>
        <begin position="1"/>
        <end position="20"/>
    </location>
</feature>
<accession>A0AAV9X876</accession>
<keyword evidence="1" id="KW-0175">Coiled coil</keyword>
<name>A0AAV9X876_9PEZI</name>
<feature type="coiled-coil region" evidence="1">
    <location>
        <begin position="320"/>
        <end position="368"/>
    </location>
</feature>
<feature type="coiled-coil region" evidence="1">
    <location>
        <begin position="143"/>
        <end position="177"/>
    </location>
</feature>
<dbReference type="EMBL" id="JAVHJO010000008">
    <property type="protein sequence ID" value="KAK6538171.1"/>
    <property type="molecule type" value="Genomic_DNA"/>
</dbReference>
<dbReference type="PANTHER" id="PTHR33488:SF2">
    <property type="entry name" value="EARLY ENDOSOME ANTIGEN 1-LIKE"/>
    <property type="match status" value="1"/>
</dbReference>
<dbReference type="PANTHER" id="PTHR33488">
    <property type="entry name" value="ZGC:162509"/>
    <property type="match status" value="1"/>
</dbReference>
<feature type="region of interest" description="Disordered" evidence="2">
    <location>
        <begin position="1"/>
        <end position="22"/>
    </location>
</feature>
<protein>
    <submittedName>
        <fullName evidence="3">Uncharacterized protein</fullName>
    </submittedName>
</protein>
<sequence>MSRSSRSFENSEGDFNSGGSRQRELIQRALPKLIQRIAQDASANTTWAPALQAAPAAISVMATCLVASTSKLAGAIEVNPTGEVPGGDKITLPHKYLSTNLQHCSDLGRVAFTDAQNSMHRLRGYTDYMIGTDGLVSNILEMLEDEEAARYDLRTAMEDLQENANRCKKEAGSIQGKFQLLLNFIMALQNAAIEKQNDTQVRQRENNSRVMRREAERLEHIKRIEDCRVEVEELKKERVKAEADWRSAKDRLDGLAEVSALDVVANVDDSLLMAEPEMPKEDVGVAVSVKRAIFGKSNSSKAEDERLRKEAQARYDQKVESLLQKRRHELNVAKEEAQERLNTAQSTFETLQKKLESAEKILTENKEKHLQAKLDLDASQADLKALASEKIELHDILEIIESSIKSLKQMKRYVDDMCVFFTEVSSEVELTMDGPMQKFLSKIENAVVASGNESEARKIENLKLSQLGKRQLIEAALSIQGKLSIIGGVAGVYVHVSKLYIKPGINKMEGLTYLSPSEYTIRLVEFQDWCINSVEEIQEFSKKVDPNPLPNSLN</sequence>
<organism evidence="3 4">
    <name type="scientific">Orbilia ellipsospora</name>
    <dbReference type="NCBI Taxonomy" id="2528407"/>
    <lineage>
        <taxon>Eukaryota</taxon>
        <taxon>Fungi</taxon>
        <taxon>Dikarya</taxon>
        <taxon>Ascomycota</taxon>
        <taxon>Pezizomycotina</taxon>
        <taxon>Orbiliomycetes</taxon>
        <taxon>Orbiliales</taxon>
        <taxon>Orbiliaceae</taxon>
        <taxon>Orbilia</taxon>
    </lineage>
</organism>
<proteinExistence type="predicted"/>
<comment type="caution">
    <text evidence="3">The sequence shown here is derived from an EMBL/GenBank/DDBJ whole genome shotgun (WGS) entry which is preliminary data.</text>
</comment>
<dbReference type="Proteomes" id="UP001365542">
    <property type="component" value="Unassembled WGS sequence"/>
</dbReference>
<keyword evidence="4" id="KW-1185">Reference proteome</keyword>
<evidence type="ECO:0000256" key="2">
    <source>
        <dbReference type="SAM" id="MobiDB-lite"/>
    </source>
</evidence>
<evidence type="ECO:0000313" key="4">
    <source>
        <dbReference type="Proteomes" id="UP001365542"/>
    </source>
</evidence>
<dbReference type="AlphaFoldDB" id="A0AAV9X876"/>
<feature type="coiled-coil region" evidence="1">
    <location>
        <begin position="217"/>
        <end position="251"/>
    </location>
</feature>
<gene>
    <name evidence="3" type="ORF">TWF694_011053</name>
</gene>
<evidence type="ECO:0000313" key="3">
    <source>
        <dbReference type="EMBL" id="KAK6538171.1"/>
    </source>
</evidence>
<evidence type="ECO:0000256" key="1">
    <source>
        <dbReference type="SAM" id="Coils"/>
    </source>
</evidence>
<reference evidence="3 4" key="1">
    <citation type="submission" date="2019-10" db="EMBL/GenBank/DDBJ databases">
        <authorList>
            <person name="Palmer J.M."/>
        </authorList>
    </citation>
    <scope>NUCLEOTIDE SEQUENCE [LARGE SCALE GENOMIC DNA]</scope>
    <source>
        <strain evidence="3 4">TWF694</strain>
    </source>
</reference>